<evidence type="ECO:0000313" key="5">
    <source>
        <dbReference type="EMBL" id="KDR38227.1"/>
    </source>
</evidence>
<dbReference type="InterPro" id="IPR035418">
    <property type="entry name" value="AraC-bd_2"/>
</dbReference>
<dbReference type="PROSITE" id="PS01124">
    <property type="entry name" value="HTH_ARAC_FAMILY_2"/>
    <property type="match status" value="1"/>
</dbReference>
<dbReference type="Pfam" id="PF14525">
    <property type="entry name" value="AraC_binding_2"/>
    <property type="match status" value="1"/>
</dbReference>
<dbReference type="RefSeq" id="WP_051673002.1">
    <property type="nucleotide sequence ID" value="NZ_CADFFX010000047.1"/>
</dbReference>
<dbReference type="AlphaFoldDB" id="A0A069PCL5"/>
<dbReference type="PRINTS" id="PR00032">
    <property type="entry name" value="HTHARAC"/>
</dbReference>
<name>A0A069PCL5_9BURK</name>
<dbReference type="SMART" id="SM00342">
    <property type="entry name" value="HTH_ARAC"/>
    <property type="match status" value="1"/>
</dbReference>
<comment type="caution">
    <text evidence="5">The sequence shown here is derived from an EMBL/GenBank/DDBJ whole genome shotgun (WGS) entry which is preliminary data.</text>
</comment>
<sequence>MFIDSHEITFSAAANSDPNWQDIMLTGHGMHCRFDPQRPAHSTVRGWSLGSVEMVRADLAVRELMPPAKGHPAWQGEWMYIKLVTAGYVDVEQFGQTRRFRAGSIFVLDPARPFVESFPARAQMIVLRIRKATLRERGLSQAVDGLVVPDMGAADMRATGDLIHCIARQFDAPSRSIRERMGEQVLELIDAILASTGTAARRSAQALVSAAKRYIRGHLGDHDLDASAIAASVNVSVKHLHRLFQPHGTSLMRYVWQARLEHAARLLHASGPGRISMQEIAWQCGFSTAAHFSRAFRSRYGLSPAAFRAARAAEPATPDGPAGMAF</sequence>
<dbReference type="InterPro" id="IPR018062">
    <property type="entry name" value="HTH_AraC-typ_CS"/>
</dbReference>
<feature type="domain" description="HTH araC/xylS-type" evidence="4">
    <location>
        <begin position="209"/>
        <end position="310"/>
    </location>
</feature>
<keyword evidence="2" id="KW-0238">DNA-binding</keyword>
<evidence type="ECO:0000259" key="4">
    <source>
        <dbReference type="PROSITE" id="PS01124"/>
    </source>
</evidence>
<dbReference type="PANTHER" id="PTHR46796:SF6">
    <property type="entry name" value="ARAC SUBFAMILY"/>
    <property type="match status" value="1"/>
</dbReference>
<dbReference type="Pfam" id="PF12833">
    <property type="entry name" value="HTH_18"/>
    <property type="match status" value="1"/>
</dbReference>
<dbReference type="InterPro" id="IPR050204">
    <property type="entry name" value="AraC_XylS_family_regulators"/>
</dbReference>
<keyword evidence="3" id="KW-0804">Transcription</keyword>
<evidence type="ECO:0000256" key="2">
    <source>
        <dbReference type="ARBA" id="ARBA00023125"/>
    </source>
</evidence>
<dbReference type="EMBL" id="JFHC01000100">
    <property type="protein sequence ID" value="KDR38227.1"/>
    <property type="molecule type" value="Genomic_DNA"/>
</dbReference>
<proteinExistence type="predicted"/>
<dbReference type="GO" id="GO:0043565">
    <property type="term" value="F:sequence-specific DNA binding"/>
    <property type="evidence" value="ECO:0007669"/>
    <property type="project" value="InterPro"/>
</dbReference>
<organism evidence="5 6">
    <name type="scientific">Caballeronia glathei</name>
    <dbReference type="NCBI Taxonomy" id="60547"/>
    <lineage>
        <taxon>Bacteria</taxon>
        <taxon>Pseudomonadati</taxon>
        <taxon>Pseudomonadota</taxon>
        <taxon>Betaproteobacteria</taxon>
        <taxon>Burkholderiales</taxon>
        <taxon>Burkholderiaceae</taxon>
        <taxon>Caballeronia</taxon>
    </lineage>
</organism>
<evidence type="ECO:0000256" key="3">
    <source>
        <dbReference type="ARBA" id="ARBA00023163"/>
    </source>
</evidence>
<keyword evidence="1" id="KW-0805">Transcription regulation</keyword>
<dbReference type="PROSITE" id="PS00041">
    <property type="entry name" value="HTH_ARAC_FAMILY_1"/>
    <property type="match status" value="1"/>
</dbReference>
<accession>A0A069PCL5</accession>
<dbReference type="SUPFAM" id="SSF46689">
    <property type="entry name" value="Homeodomain-like"/>
    <property type="match status" value="1"/>
</dbReference>
<dbReference type="STRING" id="60547.GCA_000751215_04653"/>
<dbReference type="Gene3D" id="1.10.10.60">
    <property type="entry name" value="Homeodomain-like"/>
    <property type="match status" value="1"/>
</dbReference>
<keyword evidence="6" id="KW-1185">Reference proteome</keyword>
<dbReference type="PANTHER" id="PTHR46796">
    <property type="entry name" value="HTH-TYPE TRANSCRIPTIONAL ACTIVATOR RHAS-RELATED"/>
    <property type="match status" value="1"/>
</dbReference>
<dbReference type="InterPro" id="IPR009057">
    <property type="entry name" value="Homeodomain-like_sf"/>
</dbReference>
<gene>
    <name evidence="5" type="ORF">BG61_02635</name>
</gene>
<dbReference type="InterPro" id="IPR020449">
    <property type="entry name" value="Tscrpt_reg_AraC-type_HTH"/>
</dbReference>
<dbReference type="InterPro" id="IPR018060">
    <property type="entry name" value="HTH_AraC"/>
</dbReference>
<protein>
    <submittedName>
        <fullName evidence="5">AraC family transcriptional regulator</fullName>
    </submittedName>
</protein>
<evidence type="ECO:0000256" key="1">
    <source>
        <dbReference type="ARBA" id="ARBA00023015"/>
    </source>
</evidence>
<dbReference type="Proteomes" id="UP000027466">
    <property type="component" value="Unassembled WGS sequence"/>
</dbReference>
<evidence type="ECO:0000313" key="6">
    <source>
        <dbReference type="Proteomes" id="UP000027466"/>
    </source>
</evidence>
<dbReference type="GO" id="GO:0003700">
    <property type="term" value="F:DNA-binding transcription factor activity"/>
    <property type="evidence" value="ECO:0007669"/>
    <property type="project" value="InterPro"/>
</dbReference>
<reference evidence="5 6" key="1">
    <citation type="submission" date="2014-03" db="EMBL/GenBank/DDBJ databases">
        <title>Draft Genome Sequences of Four Burkholderia Strains.</title>
        <authorList>
            <person name="Liu X.Y."/>
            <person name="Li C.X."/>
            <person name="Xu J.H."/>
        </authorList>
    </citation>
    <scope>NUCLEOTIDE SEQUENCE [LARGE SCALE GENOMIC DNA]</scope>
    <source>
        <strain evidence="5 6">DSM 50014</strain>
    </source>
</reference>